<dbReference type="Proteomes" id="UP000273977">
    <property type="component" value="Unassembled WGS sequence"/>
</dbReference>
<dbReference type="EMBL" id="RKMG01000002">
    <property type="protein sequence ID" value="RPA65061.1"/>
    <property type="molecule type" value="Genomic_DNA"/>
</dbReference>
<name>A0A3N4H140_9LACT</name>
<evidence type="ECO:0000313" key="2">
    <source>
        <dbReference type="Proteomes" id="UP000273977"/>
    </source>
</evidence>
<keyword evidence="2" id="KW-1185">Reference proteome</keyword>
<evidence type="ECO:0008006" key="3">
    <source>
        <dbReference type="Google" id="ProtNLM"/>
    </source>
</evidence>
<protein>
    <recommendedName>
        <fullName evidence="3">DUF1292 domain-containing protein</fullName>
    </recommendedName>
</protein>
<evidence type="ECO:0000313" key="1">
    <source>
        <dbReference type="EMBL" id="RPA65061.1"/>
    </source>
</evidence>
<comment type="caution">
    <text evidence="1">The sequence shown here is derived from an EMBL/GenBank/DDBJ whole genome shotgun (WGS) entry which is preliminary data.</text>
</comment>
<gene>
    <name evidence="1" type="ORF">EF384_01235</name>
</gene>
<organism evidence="1 2">
    <name type="scientific">Aerococcus agrisoli</name>
    <dbReference type="NCBI Taxonomy" id="2487350"/>
    <lineage>
        <taxon>Bacteria</taxon>
        <taxon>Bacillati</taxon>
        <taxon>Bacillota</taxon>
        <taxon>Bacilli</taxon>
        <taxon>Lactobacillales</taxon>
        <taxon>Aerococcaceae</taxon>
        <taxon>Aerococcus</taxon>
    </lineage>
</organism>
<sequence length="67" mass="8244">MRGVYDLDQEQWFPDEEEEQQEIEYIVYVTEKQIRVTAINEEEDIERVLFNLNDEYSFKDLEAESYE</sequence>
<dbReference type="AlphaFoldDB" id="A0A3N4H140"/>
<accession>A0A3N4H140</accession>
<reference evidence="1 2" key="1">
    <citation type="submission" date="2018-11" db="EMBL/GenBank/DDBJ databases">
        <title>Aerococcus sp. SJQ22, whole genome shotgun sequence.</title>
        <authorList>
            <person name="Sun L."/>
            <person name="Gao X."/>
            <person name="Chen W."/>
            <person name="Huang K."/>
        </authorList>
    </citation>
    <scope>NUCLEOTIDE SEQUENCE [LARGE SCALE GENOMIC DNA]</scope>
    <source>
        <strain evidence="1 2">SJQ22</strain>
    </source>
</reference>
<proteinExistence type="predicted"/>
<dbReference type="RefSeq" id="WP_123779164.1">
    <property type="nucleotide sequence ID" value="NZ_RKMG01000002.1"/>
</dbReference>